<evidence type="ECO:0000313" key="2">
    <source>
        <dbReference type="Proteomes" id="UP000091857"/>
    </source>
</evidence>
<organism evidence="1 2">
    <name type="scientific">Manihot esculenta</name>
    <name type="common">Cassava</name>
    <name type="synonym">Jatropha manihot</name>
    <dbReference type="NCBI Taxonomy" id="3983"/>
    <lineage>
        <taxon>Eukaryota</taxon>
        <taxon>Viridiplantae</taxon>
        <taxon>Streptophyta</taxon>
        <taxon>Embryophyta</taxon>
        <taxon>Tracheophyta</taxon>
        <taxon>Spermatophyta</taxon>
        <taxon>Magnoliopsida</taxon>
        <taxon>eudicotyledons</taxon>
        <taxon>Gunneridae</taxon>
        <taxon>Pentapetalae</taxon>
        <taxon>rosids</taxon>
        <taxon>fabids</taxon>
        <taxon>Malpighiales</taxon>
        <taxon>Euphorbiaceae</taxon>
        <taxon>Crotonoideae</taxon>
        <taxon>Manihoteae</taxon>
        <taxon>Manihot</taxon>
    </lineage>
</organism>
<dbReference type="EMBL" id="CM004403">
    <property type="protein sequence ID" value="KAG8634550.1"/>
    <property type="molecule type" value="Genomic_DNA"/>
</dbReference>
<accession>A0ACB7G4B1</accession>
<keyword evidence="2" id="KW-1185">Reference proteome</keyword>
<sequence length="267" mass="29389">MDNEGKGIAWVGSIFHTLEAMFLEVDDIMRQMIGTNVKQLHSDLLQEVIPESSLDTADGSAYDSSLVQNIDEVYIDGDHLEKEACTVSEVYSCLGKYYKVSQYDLSLEETFNAGITENHSEEMQFNLEKSDIVILDNKDPSLAVLSPASNELLESNSCVKIVPALVPPSGSVKMLHSCGSKVYYGNFSSGGASTESVGTSDNSIDDITNKASSHKMNLDESCVIVDNGELFYVSLSHDVGRQVLQVTKLSFSFYCLLEFYENVPQSR</sequence>
<comment type="caution">
    <text evidence="1">The sequence shown here is derived from an EMBL/GenBank/DDBJ whole genome shotgun (WGS) entry which is preliminary data.</text>
</comment>
<protein>
    <submittedName>
        <fullName evidence="1">Uncharacterized protein</fullName>
    </submittedName>
</protein>
<reference evidence="2" key="1">
    <citation type="journal article" date="2016" name="Nat. Biotechnol.">
        <title>Sequencing wild and cultivated cassava and related species reveals extensive interspecific hybridization and genetic diversity.</title>
        <authorList>
            <person name="Bredeson J.V."/>
            <person name="Lyons J.B."/>
            <person name="Prochnik S.E."/>
            <person name="Wu G.A."/>
            <person name="Ha C.M."/>
            <person name="Edsinger-Gonzales E."/>
            <person name="Grimwood J."/>
            <person name="Schmutz J."/>
            <person name="Rabbi I.Y."/>
            <person name="Egesi C."/>
            <person name="Nauluvula P."/>
            <person name="Lebot V."/>
            <person name="Ndunguru J."/>
            <person name="Mkamilo G."/>
            <person name="Bart R.S."/>
            <person name="Setter T.L."/>
            <person name="Gleadow R.M."/>
            <person name="Kulakow P."/>
            <person name="Ferguson M.E."/>
            <person name="Rounsley S."/>
            <person name="Rokhsar D.S."/>
        </authorList>
    </citation>
    <scope>NUCLEOTIDE SEQUENCE [LARGE SCALE GENOMIC DNA]</scope>
    <source>
        <strain evidence="2">cv. AM560-2</strain>
    </source>
</reference>
<evidence type="ECO:0000313" key="1">
    <source>
        <dbReference type="EMBL" id="KAG8634550.1"/>
    </source>
</evidence>
<name>A0ACB7G4B1_MANES</name>
<dbReference type="Proteomes" id="UP000091857">
    <property type="component" value="Chromosome 17"/>
</dbReference>
<proteinExistence type="predicted"/>
<gene>
    <name evidence="1" type="ORF">MANES_17G054601v8</name>
</gene>